<dbReference type="AlphaFoldDB" id="A0A0G1RN00"/>
<sequence length="519" mass="58894">MKNRIILAFILLLGLGLRLFHLDSRPLGFTWDEAALGYNAYSLFLTGRDEYAQVMPLILKSFGDYKPALYSYLAVPSISVLGLTEFATRLPSAIFGVLLIIVVYLLTRNVFAAGLLAINPWSLYFSRGAWEANVALTLTTLATLLFIRRRYLTSALFFGLTLLTYQGAKMFTPLLMLTLLLIYRPAIKLLVKPLFLLLLLILPILVGFASQSGRLKVFSVFSYTRRPDTVAEILRQDNGNPFLFSLFHLELIDQGRGVLQRYLNHLSPYFLFFAGDWQNLRHSIAYYGYFHLPEILTILIGLVVLLRTNNPLTKLLIAWLLLAPLPSALSRDLVSGVRSLPLLVPLVIVSGMGLAQLSRRRLLLYSYTLILLFFLVYYLDLFYIHSSNFTAVDMVYPYKPVLAIVKQHLDQYRQVIFSDKLGQPYIFTLFYLQIDPRDYQPFSQLAVSPVGDVGHVDRFGKFIFRPLFLPDDRLLNSTILIGDRYELPESDLATIPNLIMLGDIKYPNGAPGLRVVGLP</sequence>
<feature type="transmembrane region" description="Helical" evidence="8">
    <location>
        <begin position="69"/>
        <end position="87"/>
    </location>
</feature>
<proteinExistence type="predicted"/>
<evidence type="ECO:0000256" key="8">
    <source>
        <dbReference type="SAM" id="Phobius"/>
    </source>
</evidence>
<dbReference type="STRING" id="1618358.UX80_C0002G0022"/>
<feature type="transmembrane region" description="Helical" evidence="8">
    <location>
        <begin position="286"/>
        <end position="306"/>
    </location>
</feature>
<organism evidence="9 10">
    <name type="scientific">Candidatus Amesbacteria bacterium GW2011_GWA2_47_11b</name>
    <dbReference type="NCBI Taxonomy" id="1618358"/>
    <lineage>
        <taxon>Bacteria</taxon>
        <taxon>Candidatus Amesiibacteriota</taxon>
    </lineage>
</organism>
<keyword evidence="7 8" id="KW-0472">Membrane</keyword>
<evidence type="ECO:0000256" key="1">
    <source>
        <dbReference type="ARBA" id="ARBA00004651"/>
    </source>
</evidence>
<feature type="transmembrane region" description="Helical" evidence="8">
    <location>
        <begin position="154"/>
        <end position="183"/>
    </location>
</feature>
<evidence type="ECO:0008006" key="11">
    <source>
        <dbReference type="Google" id="ProtNLM"/>
    </source>
</evidence>
<dbReference type="GO" id="GO:0016763">
    <property type="term" value="F:pentosyltransferase activity"/>
    <property type="evidence" value="ECO:0007669"/>
    <property type="project" value="TreeGrafter"/>
</dbReference>
<evidence type="ECO:0000256" key="2">
    <source>
        <dbReference type="ARBA" id="ARBA00022475"/>
    </source>
</evidence>
<evidence type="ECO:0000256" key="6">
    <source>
        <dbReference type="ARBA" id="ARBA00022989"/>
    </source>
</evidence>
<feature type="transmembrane region" description="Helical" evidence="8">
    <location>
        <begin position="130"/>
        <end position="147"/>
    </location>
</feature>
<dbReference type="GO" id="GO:0005886">
    <property type="term" value="C:plasma membrane"/>
    <property type="evidence" value="ECO:0007669"/>
    <property type="project" value="UniProtKB-SubCell"/>
</dbReference>
<keyword evidence="6 8" id="KW-1133">Transmembrane helix</keyword>
<reference evidence="9 10" key="1">
    <citation type="journal article" date="2015" name="Nature">
        <title>rRNA introns, odd ribosomes, and small enigmatic genomes across a large radiation of phyla.</title>
        <authorList>
            <person name="Brown C.T."/>
            <person name="Hug L.A."/>
            <person name="Thomas B.C."/>
            <person name="Sharon I."/>
            <person name="Castelle C.J."/>
            <person name="Singh A."/>
            <person name="Wilkins M.J."/>
            <person name="Williams K.H."/>
            <person name="Banfield J.F."/>
        </authorList>
    </citation>
    <scope>NUCLEOTIDE SEQUENCE [LARGE SCALE GENOMIC DNA]</scope>
</reference>
<dbReference type="Proteomes" id="UP000034307">
    <property type="component" value="Unassembled WGS sequence"/>
</dbReference>
<dbReference type="GO" id="GO:0010041">
    <property type="term" value="P:response to iron(III) ion"/>
    <property type="evidence" value="ECO:0007669"/>
    <property type="project" value="TreeGrafter"/>
</dbReference>
<keyword evidence="4" id="KW-0808">Transferase</keyword>
<feature type="transmembrane region" description="Helical" evidence="8">
    <location>
        <begin position="94"/>
        <end position="118"/>
    </location>
</feature>
<keyword evidence="5 8" id="KW-0812">Transmembrane</keyword>
<dbReference type="PANTHER" id="PTHR33908">
    <property type="entry name" value="MANNOSYLTRANSFERASE YKCB-RELATED"/>
    <property type="match status" value="1"/>
</dbReference>
<dbReference type="EMBL" id="LCNO01000002">
    <property type="protein sequence ID" value="KKU58487.1"/>
    <property type="molecule type" value="Genomic_DNA"/>
</dbReference>
<comment type="subcellular location">
    <subcellularLocation>
        <location evidence="1">Cell membrane</location>
        <topology evidence="1">Multi-pass membrane protein</topology>
    </subcellularLocation>
</comment>
<dbReference type="InterPro" id="IPR050297">
    <property type="entry name" value="LipidA_mod_glycosyltrf_83"/>
</dbReference>
<comment type="caution">
    <text evidence="9">The sequence shown here is derived from an EMBL/GenBank/DDBJ whole genome shotgun (WGS) entry which is preliminary data.</text>
</comment>
<gene>
    <name evidence="9" type="ORF">UX80_C0002G0022</name>
</gene>
<protein>
    <recommendedName>
        <fullName evidence="11">Glycosyltransferase RgtA/B/C/D-like domain-containing protein</fullName>
    </recommendedName>
</protein>
<keyword evidence="3" id="KW-0328">Glycosyltransferase</keyword>
<keyword evidence="2" id="KW-1003">Cell membrane</keyword>
<accession>A0A0G1RN00</accession>
<dbReference type="GO" id="GO:0009103">
    <property type="term" value="P:lipopolysaccharide biosynthetic process"/>
    <property type="evidence" value="ECO:0007669"/>
    <property type="project" value="UniProtKB-ARBA"/>
</dbReference>
<evidence type="ECO:0000313" key="9">
    <source>
        <dbReference type="EMBL" id="KKU58487.1"/>
    </source>
</evidence>
<name>A0A0G1RN00_9BACT</name>
<evidence type="ECO:0000256" key="7">
    <source>
        <dbReference type="ARBA" id="ARBA00023136"/>
    </source>
</evidence>
<feature type="transmembrane region" description="Helical" evidence="8">
    <location>
        <begin position="189"/>
        <end position="209"/>
    </location>
</feature>
<feature type="transmembrane region" description="Helical" evidence="8">
    <location>
        <begin position="341"/>
        <end position="358"/>
    </location>
</feature>
<evidence type="ECO:0000256" key="4">
    <source>
        <dbReference type="ARBA" id="ARBA00022679"/>
    </source>
</evidence>
<evidence type="ECO:0000256" key="5">
    <source>
        <dbReference type="ARBA" id="ARBA00022692"/>
    </source>
</evidence>
<feature type="transmembrane region" description="Helical" evidence="8">
    <location>
        <begin position="364"/>
        <end position="384"/>
    </location>
</feature>
<evidence type="ECO:0000313" key="10">
    <source>
        <dbReference type="Proteomes" id="UP000034307"/>
    </source>
</evidence>
<evidence type="ECO:0000256" key="3">
    <source>
        <dbReference type="ARBA" id="ARBA00022676"/>
    </source>
</evidence>
<dbReference type="PANTHER" id="PTHR33908:SF3">
    <property type="entry name" value="UNDECAPRENYL PHOSPHATE-ALPHA-4-AMINO-4-DEOXY-L-ARABINOSE ARABINOSYL TRANSFERASE"/>
    <property type="match status" value="1"/>
</dbReference>